<protein>
    <submittedName>
        <fullName evidence="2">Uncharacterized protein</fullName>
    </submittedName>
</protein>
<dbReference type="Proteomes" id="UP000062160">
    <property type="component" value="Unassembled WGS sequence"/>
</dbReference>
<gene>
    <name evidence="2" type="ORF">TSYNT_7176</name>
</gene>
<sequence>MAAGALAPTIVVGLLWRKPGEYTYENSMVTPAGARIALIAGTLTAIVAGQNDWVTEVFGGPVILAAVVTTLCLLIISSLTRKS</sequence>
<keyword evidence="1" id="KW-0812">Transmembrane</keyword>
<organism evidence="2">
    <name type="scientific">Tepidanaerobacter syntrophicus</name>
    <dbReference type="NCBI Taxonomy" id="224999"/>
    <lineage>
        <taxon>Bacteria</taxon>
        <taxon>Bacillati</taxon>
        <taxon>Bacillota</taxon>
        <taxon>Clostridia</taxon>
        <taxon>Thermosediminibacterales</taxon>
        <taxon>Tepidanaerobacteraceae</taxon>
        <taxon>Tepidanaerobacter</taxon>
    </lineage>
</organism>
<dbReference type="EMBL" id="DF977001">
    <property type="protein sequence ID" value="GAQ25158.1"/>
    <property type="molecule type" value="Genomic_DNA"/>
</dbReference>
<dbReference type="AlphaFoldDB" id="A0A0U9HF79"/>
<evidence type="ECO:0000256" key="1">
    <source>
        <dbReference type="SAM" id="Phobius"/>
    </source>
</evidence>
<keyword evidence="1" id="KW-0472">Membrane</keyword>
<reference evidence="2" key="1">
    <citation type="journal article" date="2016" name="Genome Announc.">
        <title>Draft Genome Sequence of the Syntrophic Lactate-Degrading Bacterium Tepidanaerobacter syntrophicus JLT.</title>
        <authorList>
            <person name="Matsuura N."/>
            <person name="Ohashi A."/>
            <person name="Tourlousse D.M."/>
            <person name="Sekiguchi Y."/>
        </authorList>
    </citation>
    <scope>NUCLEOTIDE SEQUENCE [LARGE SCALE GENOMIC DNA]</scope>
    <source>
        <strain evidence="2">JL</strain>
    </source>
</reference>
<accession>A0A0U9HF79</accession>
<dbReference type="Gene3D" id="1.20.1730.10">
    <property type="entry name" value="Sodium/glucose cotransporter"/>
    <property type="match status" value="1"/>
</dbReference>
<keyword evidence="1" id="KW-1133">Transmembrane helix</keyword>
<name>A0A0U9HF79_9FIRM</name>
<dbReference type="STRING" id="224999.GCA_001485475_01173"/>
<dbReference type="RefSeq" id="WP_059032567.1">
    <property type="nucleotide sequence ID" value="NZ_DF977001.1"/>
</dbReference>
<evidence type="ECO:0000313" key="3">
    <source>
        <dbReference type="Proteomes" id="UP000062160"/>
    </source>
</evidence>
<dbReference type="InterPro" id="IPR038377">
    <property type="entry name" value="Na/Glc_symporter_sf"/>
</dbReference>
<evidence type="ECO:0000313" key="2">
    <source>
        <dbReference type="EMBL" id="GAQ25158.1"/>
    </source>
</evidence>
<keyword evidence="3" id="KW-1185">Reference proteome</keyword>
<proteinExistence type="predicted"/>
<feature type="transmembrane region" description="Helical" evidence="1">
    <location>
        <begin position="58"/>
        <end position="79"/>
    </location>
</feature>